<comment type="cofactor">
    <cofactor evidence="4">
        <name>Mn(2+)</name>
        <dbReference type="ChEBI" id="CHEBI:29035"/>
    </cofactor>
</comment>
<dbReference type="EC" id="3.1.3.11" evidence="4"/>
<dbReference type="HOGENOM" id="CLU_028392_2_0_9"/>
<gene>
    <name evidence="4" type="primary">fbp</name>
    <name evidence="5" type="ORF">N495_02660</name>
</gene>
<dbReference type="UniPathway" id="UPA00138"/>
<comment type="similarity">
    <text evidence="4">Belongs to the FBPase class 3 family.</text>
</comment>
<accession>A0A0D1AHC4</accession>
<dbReference type="GO" id="GO:0042132">
    <property type="term" value="F:fructose 1,6-bisphosphate 1-phosphatase activity"/>
    <property type="evidence" value="ECO:0007669"/>
    <property type="project" value="UniProtKB-UniRule"/>
</dbReference>
<evidence type="ECO:0000256" key="3">
    <source>
        <dbReference type="ARBA" id="ARBA00023277"/>
    </source>
</evidence>
<dbReference type="RefSeq" id="WP_043031309.1">
    <property type="nucleotide sequence ID" value="NZ_JXSU01000007.1"/>
</dbReference>
<dbReference type="PIRSF" id="PIRSF000906">
    <property type="entry name" value="FBPtase_Bacill"/>
    <property type="match status" value="1"/>
</dbReference>
<evidence type="ECO:0000313" key="5">
    <source>
        <dbReference type="EMBL" id="KIS22534.1"/>
    </source>
</evidence>
<dbReference type="GO" id="GO:0006094">
    <property type="term" value="P:gluconeogenesis"/>
    <property type="evidence" value="ECO:0007669"/>
    <property type="project" value="UniProtKB-UniRule"/>
</dbReference>
<dbReference type="EMBL" id="JXSU01000007">
    <property type="protein sequence ID" value="KIS22534.1"/>
    <property type="molecule type" value="Genomic_DNA"/>
</dbReference>
<organism evidence="5 6">
    <name type="scientific">Clostridium botulinum B2 450</name>
    <dbReference type="NCBI Taxonomy" id="1379739"/>
    <lineage>
        <taxon>Bacteria</taxon>
        <taxon>Bacillati</taxon>
        <taxon>Bacillota</taxon>
        <taxon>Clostridia</taxon>
        <taxon>Eubacteriales</taxon>
        <taxon>Clostridiaceae</taxon>
        <taxon>Clostridium</taxon>
    </lineage>
</organism>
<dbReference type="Gene3D" id="3.60.21.10">
    <property type="match status" value="1"/>
</dbReference>
<keyword evidence="2 4" id="KW-0464">Manganese</keyword>
<dbReference type="OrthoDB" id="9779903at2"/>
<comment type="catalytic activity">
    <reaction evidence="4">
        <text>beta-D-fructose 1,6-bisphosphate + H2O = beta-D-fructose 6-phosphate + phosphate</text>
        <dbReference type="Rhea" id="RHEA:11064"/>
        <dbReference type="ChEBI" id="CHEBI:15377"/>
        <dbReference type="ChEBI" id="CHEBI:32966"/>
        <dbReference type="ChEBI" id="CHEBI:43474"/>
        <dbReference type="ChEBI" id="CHEBI:57634"/>
        <dbReference type="EC" id="3.1.3.11"/>
    </reaction>
</comment>
<comment type="caution">
    <text evidence="5">The sequence shown here is derived from an EMBL/GenBank/DDBJ whole genome shotgun (WGS) entry which is preliminary data.</text>
</comment>
<evidence type="ECO:0000256" key="4">
    <source>
        <dbReference type="HAMAP-Rule" id="MF_01854"/>
    </source>
</evidence>
<dbReference type="InterPro" id="IPR029052">
    <property type="entry name" value="Metallo-depent_PP-like"/>
</dbReference>
<evidence type="ECO:0000313" key="6">
    <source>
        <dbReference type="Proteomes" id="UP000032250"/>
    </source>
</evidence>
<proteinExistence type="inferred from homology"/>
<dbReference type="InterPro" id="IPR009164">
    <property type="entry name" value="FBPtase_class3"/>
</dbReference>
<name>A0A0D1AHC4_CLOBO</name>
<keyword evidence="3 4" id="KW-0119">Carbohydrate metabolism</keyword>
<comment type="pathway">
    <text evidence="4">Carbohydrate biosynthesis; gluconeogenesis.</text>
</comment>
<dbReference type="AlphaFoldDB" id="A0A0D1AHC4"/>
<sequence length="668" mass="77443">MTLYDENNLHIIKDNLRYLKLLSKQYPSISSASSEIINLQAILNLPKGTEHFISDVHGEYESFTHMLKNASGVIKRKIDDVFGTSLRECDKKNLATLIYYPEQKLDLIKKSEKNLEDWYKITLYRLIRLCQIVSSKYTRSKVRKSLPSDFAYIIEELLNEQGDRVDKQEYYNSIIETIIDIDRASEFIIAISNVIQRLVVDKLHIIGDIYDRGPGAEIIIEALSKHHSIDIQWGNHDIVWMGAAAGCEACIANVIRISLRYANLSTLEDGYGINLLPLATFAMDFYKEDNCENFKPRTIDKNLNETDIKLLSKMHKAISIIQFKLEGQIIKRRPEFKMEERLLLDKINIKEDTLNLNEKIYKLIDTNFPTLDKENPYELNEREKDLVEKLTNSFINSEKLQRHIKFLYSNGSLYLKYNSNLLYHGCIPLNEDGSLKEVTLCNETLKGKSLLDKLDRLAREAYFFKKDPESKLYGMDMMWYLWCGPNSPLFGKKKMTTFERYFLDDKNTHKEEKNPYYKYRNDEKMCTMIFEEFELDADNSHIINGHIPVKTKEGENPIKANGKLLVIDGGFCKAYQPQTGIAGYTLIYNSYGLLLTSHEPFSSIHKAIVEGNDILSSTIILEHVSSRKRVLDTDSGNEIKKQIHDLEMLLVAYRKGLIKEENEINIRF</sequence>
<evidence type="ECO:0000256" key="1">
    <source>
        <dbReference type="ARBA" id="ARBA00022801"/>
    </source>
</evidence>
<reference evidence="5 6" key="1">
    <citation type="submission" date="2014-06" db="EMBL/GenBank/DDBJ databases">
        <title>Genome characterization of distinct group I Clostridium botulinum lineages.</title>
        <authorList>
            <person name="Giordani F."/>
            <person name="Anselmo A."/>
            <person name="Fillo S."/>
            <person name="Palozzi A.M."/>
            <person name="Fortunato A."/>
            <person name="Gentile B."/>
            <person name="Ciammaruconi A."/>
            <person name="Anniballi F."/>
            <person name="De Medici D."/>
            <person name="Lista F."/>
        </authorList>
    </citation>
    <scope>NUCLEOTIDE SEQUENCE [LARGE SCALE GENOMIC DNA]</scope>
    <source>
        <strain evidence="5 6">B2 450</strain>
    </source>
</reference>
<dbReference type="PATRIC" id="fig|1379739.3.peg.840"/>
<evidence type="ECO:0000256" key="2">
    <source>
        <dbReference type="ARBA" id="ARBA00023211"/>
    </source>
</evidence>
<protein>
    <recommendedName>
        <fullName evidence="4">Fructose-1,6-bisphosphatase class 3</fullName>
        <shortName evidence="4">FBPase class 3</shortName>
        <ecNumber evidence="4">3.1.3.11</ecNumber>
    </recommendedName>
    <alternativeName>
        <fullName evidence="4">D-fructose-1,6-bisphosphate 1-phosphohydrolase class 3</fullName>
    </alternativeName>
</protein>
<dbReference type="HAMAP" id="MF_01854">
    <property type="entry name" value="FBPase_class3"/>
    <property type="match status" value="1"/>
</dbReference>
<keyword evidence="1 4" id="KW-0378">Hydrolase</keyword>
<dbReference type="SUPFAM" id="SSF56300">
    <property type="entry name" value="Metallo-dependent phosphatases"/>
    <property type="match status" value="1"/>
</dbReference>
<dbReference type="Pfam" id="PF06874">
    <property type="entry name" value="FBPase_2"/>
    <property type="match status" value="1"/>
</dbReference>
<dbReference type="Proteomes" id="UP000032250">
    <property type="component" value="Unassembled WGS sequence"/>
</dbReference>